<comment type="cofactor">
    <cofactor evidence="10">
        <name>Zn(2+)</name>
        <dbReference type="ChEBI" id="CHEBI:29105"/>
    </cofactor>
    <text evidence="10">Binds 1 zinc ion.</text>
</comment>
<dbReference type="InterPro" id="IPR033851">
    <property type="entry name" value="M3A_MIP"/>
</dbReference>
<dbReference type="EMBL" id="GDKF01008750">
    <property type="protein sequence ID" value="JAT69872.1"/>
    <property type="molecule type" value="Transcribed_RNA"/>
</dbReference>
<evidence type="ECO:0000256" key="6">
    <source>
        <dbReference type="ARBA" id="ARBA00022833"/>
    </source>
</evidence>
<dbReference type="CDD" id="cd06457">
    <property type="entry name" value="M3A_MIP"/>
    <property type="match status" value="1"/>
</dbReference>
<dbReference type="Pfam" id="PF01432">
    <property type="entry name" value="Peptidase_M3"/>
    <property type="match status" value="1"/>
</dbReference>
<keyword evidence="7" id="KW-0809">Transit peptide</keyword>
<accession>A0A1D2A6Z8</accession>
<evidence type="ECO:0000256" key="2">
    <source>
        <dbReference type="ARBA" id="ARBA00006040"/>
    </source>
</evidence>
<dbReference type="GO" id="GO:0004222">
    <property type="term" value="F:metalloendopeptidase activity"/>
    <property type="evidence" value="ECO:0007669"/>
    <property type="project" value="InterPro"/>
</dbReference>
<evidence type="ECO:0000256" key="1">
    <source>
        <dbReference type="ARBA" id="ARBA00004173"/>
    </source>
</evidence>
<keyword evidence="6 10" id="KW-0862">Zinc</keyword>
<reference evidence="13" key="1">
    <citation type="submission" date="2015-08" db="EMBL/GenBank/DDBJ databases">
        <authorList>
            <person name="Babu N.S."/>
            <person name="Beckwith C.J."/>
            <person name="Beseler K.G."/>
            <person name="Brison A."/>
            <person name="Carone J.V."/>
            <person name="Caskin T.P."/>
            <person name="Diamond M."/>
            <person name="Durham M.E."/>
            <person name="Foxe J.M."/>
            <person name="Go M."/>
            <person name="Henderson B.A."/>
            <person name="Jones I.B."/>
            <person name="McGettigan J.A."/>
            <person name="Micheletti S.J."/>
            <person name="Nasrallah M.E."/>
            <person name="Ortiz D."/>
            <person name="Piller C.R."/>
            <person name="Privatt S.R."/>
            <person name="Schneider S.L."/>
            <person name="Sharp S."/>
            <person name="Smith T.C."/>
            <person name="Stanton J.D."/>
            <person name="Ullery H.E."/>
            <person name="Wilson R.J."/>
            <person name="Serrano M.G."/>
            <person name="Buck G."/>
            <person name="Lee V."/>
            <person name="Wang Y."/>
            <person name="Carvalho R."/>
            <person name="Voegtly L."/>
            <person name="Shi R."/>
            <person name="Duckworth R."/>
            <person name="Johnson A."/>
            <person name="Loviza R."/>
            <person name="Walstead R."/>
            <person name="Shah Z."/>
            <person name="Kiflezghi M."/>
            <person name="Wade K."/>
            <person name="Ball S.L."/>
            <person name="Bradley K.W."/>
            <person name="Asai D.J."/>
            <person name="Bowman C.A."/>
            <person name="Russell D.A."/>
            <person name="Pope W.H."/>
            <person name="Jacobs-Sera D."/>
            <person name="Hendrix R.W."/>
            <person name="Hatfull G.F."/>
        </authorList>
    </citation>
    <scope>NUCLEOTIDE SEQUENCE</scope>
</reference>
<evidence type="ECO:0000256" key="3">
    <source>
        <dbReference type="ARBA" id="ARBA00022670"/>
    </source>
</evidence>
<dbReference type="InterPro" id="IPR001567">
    <property type="entry name" value="Pept_M3A_M3B_dom"/>
</dbReference>
<comment type="subcellular location">
    <subcellularLocation>
        <location evidence="1">Mitochondrion</location>
    </subcellularLocation>
</comment>
<dbReference type="GO" id="GO:0006508">
    <property type="term" value="P:proteolysis"/>
    <property type="evidence" value="ECO:0007669"/>
    <property type="project" value="UniProtKB-KW"/>
</dbReference>
<evidence type="ECO:0000259" key="11">
    <source>
        <dbReference type="Pfam" id="PF01432"/>
    </source>
</evidence>
<keyword evidence="9" id="KW-0496">Mitochondrion</keyword>
<dbReference type="EMBL" id="GDKF01003642">
    <property type="protein sequence ID" value="JAT74980.1"/>
    <property type="molecule type" value="Transcribed_RNA"/>
</dbReference>
<protein>
    <recommendedName>
        <fullName evidence="11">Peptidase M3A/M3B catalytic domain-containing protein</fullName>
    </recommendedName>
</protein>
<evidence type="ECO:0000256" key="9">
    <source>
        <dbReference type="ARBA" id="ARBA00023128"/>
    </source>
</evidence>
<proteinExistence type="inferred from homology"/>
<keyword evidence="4 10" id="KW-0479">Metal-binding</keyword>
<sequence>MLVSGTPRTPRLALVRWLHSPGFAGMGLVACPKDWETLARDTVNKCNDLVQQVVTVPHSEQTISLLDDVSDTLCQVLDTAEFCRNVHTDPAWRQAATAACLSLGSYVQGLNTHRGMYAALSSALRAPGARAGPPETRAVGLSLARDFERYGVHLDAGGQARMARLTAEAQSLGYELGQNLVDPGALQGFDLPSSLADVPGTLPSGTGVLARRGSQVTVAADDASLNLILGHSPSAEARKQAWLAQMRQPRASLALVCRLAEVRRSTARLMGHDSFAAYQLTDFSLAQAPSAASSFLEALGRRLAPAAAREAAQLVVMRDATEPRRHLAGGGPAPGAPLDPWDVAYFKNLARDRQREDAASAWALSCSPRQALRGLDRLMTRLMGVRVRDAALSPGEGWAPGLAKLRVSEADGALLGTVYLDFQPRPGKFPGAAHFVLRCGRGHGTDAVQTPVLALVASLPADQAMHPSQLELLLHEWGHALHTLLSRTRHQHLSGTRGPLDMMEVPSHVFEHYARDVQGLALLLDRPAAELEAAVRAQRAQRRTFSALTTLHQVHLGLLDQAMHSSRPPDEARLAGATAEVLGRHSPLADLGPHLPVYPQLRFGHLVGYGATYYSYLAAQSLSARLWRRHMEGEPAGRAAGEALRRNLFEPGGALPAGEALRRLLDRGAGEAGEAAPATIPDPGDLMLELGIEE</sequence>
<dbReference type="Gene3D" id="1.10.1370.10">
    <property type="entry name" value="Neurolysin, domain 3"/>
    <property type="match status" value="2"/>
</dbReference>
<dbReference type="GO" id="GO:0006518">
    <property type="term" value="P:peptide metabolic process"/>
    <property type="evidence" value="ECO:0007669"/>
    <property type="project" value="TreeGrafter"/>
</dbReference>
<evidence type="ECO:0000256" key="5">
    <source>
        <dbReference type="ARBA" id="ARBA00022801"/>
    </source>
</evidence>
<dbReference type="InterPro" id="IPR024077">
    <property type="entry name" value="Neurolysin/TOP_dom2"/>
</dbReference>
<keyword evidence="3 10" id="KW-0645">Protease</keyword>
<gene>
    <name evidence="13" type="ORF">g.67263</name>
    <name evidence="12" type="ORF">g.67277</name>
</gene>
<evidence type="ECO:0000256" key="8">
    <source>
        <dbReference type="ARBA" id="ARBA00023049"/>
    </source>
</evidence>
<dbReference type="Gene3D" id="3.40.390.10">
    <property type="entry name" value="Collagenase (Catalytic Domain)"/>
    <property type="match status" value="1"/>
</dbReference>
<dbReference type="AlphaFoldDB" id="A0A1D2A6Z8"/>
<name>A0A1D2A6Z8_AUXPR</name>
<dbReference type="SUPFAM" id="SSF55486">
    <property type="entry name" value="Metalloproteases ('zincins'), catalytic domain"/>
    <property type="match status" value="1"/>
</dbReference>
<evidence type="ECO:0000256" key="4">
    <source>
        <dbReference type="ARBA" id="ARBA00022723"/>
    </source>
</evidence>
<keyword evidence="8 10" id="KW-0482">Metalloprotease</keyword>
<feature type="domain" description="Peptidase M3A/M3B catalytic" evidence="11">
    <location>
        <begin position="229"/>
        <end position="667"/>
    </location>
</feature>
<keyword evidence="5 10" id="KW-0378">Hydrolase</keyword>
<dbReference type="PANTHER" id="PTHR11804">
    <property type="entry name" value="PROTEASE M3 THIMET OLIGOPEPTIDASE-RELATED"/>
    <property type="match status" value="1"/>
</dbReference>
<comment type="similarity">
    <text evidence="2 10">Belongs to the peptidase M3 family.</text>
</comment>
<evidence type="ECO:0000256" key="7">
    <source>
        <dbReference type="ARBA" id="ARBA00022946"/>
    </source>
</evidence>
<dbReference type="GO" id="GO:0005739">
    <property type="term" value="C:mitochondrion"/>
    <property type="evidence" value="ECO:0007669"/>
    <property type="project" value="UniProtKB-SubCell"/>
</dbReference>
<dbReference type="PANTHER" id="PTHR11804:SF79">
    <property type="entry name" value="MITOCHONDRIAL INTERMEDIATE PEPTIDASE"/>
    <property type="match status" value="1"/>
</dbReference>
<evidence type="ECO:0000313" key="12">
    <source>
        <dbReference type="EMBL" id="JAT69872.1"/>
    </source>
</evidence>
<organism evidence="13">
    <name type="scientific">Auxenochlorella protothecoides</name>
    <name type="common">Green microalga</name>
    <name type="synonym">Chlorella protothecoides</name>
    <dbReference type="NCBI Taxonomy" id="3075"/>
    <lineage>
        <taxon>Eukaryota</taxon>
        <taxon>Viridiplantae</taxon>
        <taxon>Chlorophyta</taxon>
        <taxon>core chlorophytes</taxon>
        <taxon>Trebouxiophyceae</taxon>
        <taxon>Chlorellales</taxon>
        <taxon>Chlorellaceae</taxon>
        <taxon>Auxenochlorella</taxon>
    </lineage>
</organism>
<evidence type="ECO:0000256" key="10">
    <source>
        <dbReference type="RuleBase" id="RU003435"/>
    </source>
</evidence>
<dbReference type="GO" id="GO:0046872">
    <property type="term" value="F:metal ion binding"/>
    <property type="evidence" value="ECO:0007669"/>
    <property type="project" value="UniProtKB-UniRule"/>
</dbReference>
<dbReference type="InterPro" id="IPR045090">
    <property type="entry name" value="Pept_M3A_M3B"/>
</dbReference>
<evidence type="ECO:0000313" key="13">
    <source>
        <dbReference type="EMBL" id="JAT74980.1"/>
    </source>
</evidence>
<dbReference type="InterPro" id="IPR024079">
    <property type="entry name" value="MetalloPept_cat_dom_sf"/>
</dbReference>